<dbReference type="RefSeq" id="WP_126310243.1">
    <property type="nucleotide sequence ID" value="NZ_AP018449.1"/>
</dbReference>
<keyword evidence="3" id="KW-0460">Magnesium</keyword>
<evidence type="ECO:0000256" key="2">
    <source>
        <dbReference type="ARBA" id="ARBA00022723"/>
    </source>
</evidence>
<dbReference type="GO" id="GO:0016836">
    <property type="term" value="F:hydro-lyase activity"/>
    <property type="evidence" value="ECO:0007669"/>
    <property type="project" value="TreeGrafter"/>
</dbReference>
<dbReference type="Pfam" id="PF13378">
    <property type="entry name" value="MR_MLE_C"/>
    <property type="match status" value="1"/>
</dbReference>
<dbReference type="InterPro" id="IPR029017">
    <property type="entry name" value="Enolase-like_N"/>
</dbReference>
<keyword evidence="6" id="KW-1185">Reference proteome</keyword>
<dbReference type="OrthoDB" id="9775391at2"/>
<evidence type="ECO:0000256" key="3">
    <source>
        <dbReference type="ARBA" id="ARBA00022842"/>
    </source>
</evidence>
<dbReference type="Proteomes" id="UP000276437">
    <property type="component" value="Chromosome"/>
</dbReference>
<dbReference type="GO" id="GO:0016052">
    <property type="term" value="P:carbohydrate catabolic process"/>
    <property type="evidence" value="ECO:0007669"/>
    <property type="project" value="TreeGrafter"/>
</dbReference>
<gene>
    <name evidence="5" type="primary">yitF</name>
    <name evidence="5" type="ORF">MAMMFC1_04136</name>
</gene>
<organism evidence="5 6">
    <name type="scientific">Methylomusa anaerophila</name>
    <dbReference type="NCBI Taxonomy" id="1930071"/>
    <lineage>
        <taxon>Bacteria</taxon>
        <taxon>Bacillati</taxon>
        <taxon>Bacillota</taxon>
        <taxon>Negativicutes</taxon>
        <taxon>Selenomonadales</taxon>
        <taxon>Sporomusaceae</taxon>
        <taxon>Methylomusa</taxon>
    </lineage>
</organism>
<dbReference type="SUPFAM" id="SSF51604">
    <property type="entry name" value="Enolase C-terminal domain-like"/>
    <property type="match status" value="1"/>
</dbReference>
<dbReference type="EC" id="5.-.-.-" evidence="5"/>
<dbReference type="InterPro" id="IPR013341">
    <property type="entry name" value="Mandelate_racemase_N_dom"/>
</dbReference>
<dbReference type="InterPro" id="IPR029065">
    <property type="entry name" value="Enolase_C-like"/>
</dbReference>
<accession>A0A348AQS1</accession>
<dbReference type="AlphaFoldDB" id="A0A348AQS1"/>
<keyword evidence="5" id="KW-0413">Isomerase</keyword>
<dbReference type="KEGG" id="mana:MAMMFC1_04136"/>
<dbReference type="SUPFAM" id="SSF54826">
    <property type="entry name" value="Enolase N-terminal domain-like"/>
    <property type="match status" value="1"/>
</dbReference>
<dbReference type="InterPro" id="IPR013342">
    <property type="entry name" value="Mandelate_racemase_C"/>
</dbReference>
<dbReference type="InterPro" id="IPR046945">
    <property type="entry name" value="RHMD-like"/>
</dbReference>
<feature type="domain" description="Mandelate racemase/muconate lactonizing enzyme C-terminal" evidence="4">
    <location>
        <begin position="138"/>
        <end position="245"/>
    </location>
</feature>
<evidence type="ECO:0000313" key="5">
    <source>
        <dbReference type="EMBL" id="BBB93419.1"/>
    </source>
</evidence>
<dbReference type="Pfam" id="PF02746">
    <property type="entry name" value="MR_MLE_N"/>
    <property type="match status" value="1"/>
</dbReference>
<sequence>MSKIKQIEIYYVSIPLPTIFYPAWIPGFPQNENRFALIRVLTEDGIEGWSTGPVIGKEHATLANLIGPYLIGEDATDIETIQQRIREVSYIGWRNFWIEPAFWDIKGKVEGKSLCELLGGKPRTVKLYASTGELKNSTQRIKEVEQRYNEGFTSIKLKIHHMDEKMDNEQVQGTAKAMDGKIDLHVDANQGWRVAMISNAPLWDLERAKRFSDVCAAAGVKSLEEPLAMDDYDSLCELTKYSKIPVAGGELHSYGYPELKMMIERKCYSIFTPDAVFCGGVAQVWNVIQLLKKHNLRFSGHTWLNGISFAINLQIMAASGYADTEEIEYPYAPPGWTVEARDQILEEPFYHKKSTIETPTAPGLGFKINKKTLRKYGTRIGIMNQPRLTVHSLRSFGLKVSLLMDKALKERKTNTFNSNQA</sequence>
<name>A0A348AQS1_9FIRM</name>
<protein>
    <submittedName>
        <fullName evidence="5">Putative isomerase YitF</fullName>
        <ecNumber evidence="5">5.-.-.-</ecNumber>
    </submittedName>
</protein>
<dbReference type="Gene3D" id="3.30.390.10">
    <property type="entry name" value="Enolase-like, N-terminal domain"/>
    <property type="match status" value="1"/>
</dbReference>
<proteinExistence type="predicted"/>
<dbReference type="CDD" id="cd03316">
    <property type="entry name" value="MR_like"/>
    <property type="match status" value="1"/>
</dbReference>
<dbReference type="EMBL" id="AP018449">
    <property type="protein sequence ID" value="BBB93419.1"/>
    <property type="molecule type" value="Genomic_DNA"/>
</dbReference>
<dbReference type="SMART" id="SM00922">
    <property type="entry name" value="MR_MLE"/>
    <property type="match status" value="1"/>
</dbReference>
<dbReference type="GO" id="GO:0000287">
    <property type="term" value="F:magnesium ion binding"/>
    <property type="evidence" value="ECO:0007669"/>
    <property type="project" value="TreeGrafter"/>
</dbReference>
<dbReference type="InterPro" id="IPR036849">
    <property type="entry name" value="Enolase-like_C_sf"/>
</dbReference>
<dbReference type="SFLD" id="SFLDS00001">
    <property type="entry name" value="Enolase"/>
    <property type="match status" value="1"/>
</dbReference>
<keyword evidence="2" id="KW-0479">Metal-binding</keyword>
<dbReference type="SFLD" id="SFLDG00179">
    <property type="entry name" value="mandelate_racemase"/>
    <property type="match status" value="1"/>
</dbReference>
<evidence type="ECO:0000259" key="4">
    <source>
        <dbReference type="SMART" id="SM00922"/>
    </source>
</evidence>
<dbReference type="GO" id="GO:0016853">
    <property type="term" value="F:isomerase activity"/>
    <property type="evidence" value="ECO:0007669"/>
    <property type="project" value="UniProtKB-KW"/>
</dbReference>
<comment type="cofactor">
    <cofactor evidence="1">
        <name>Mg(2+)</name>
        <dbReference type="ChEBI" id="CHEBI:18420"/>
    </cofactor>
</comment>
<dbReference type="PANTHER" id="PTHR13794">
    <property type="entry name" value="ENOLASE SUPERFAMILY, MANDELATE RACEMASE"/>
    <property type="match status" value="1"/>
</dbReference>
<evidence type="ECO:0000256" key="1">
    <source>
        <dbReference type="ARBA" id="ARBA00001946"/>
    </source>
</evidence>
<reference evidence="5 6" key="1">
    <citation type="journal article" date="2018" name="Int. J. Syst. Evol. Microbiol.">
        <title>Methylomusa anaerophila gen. nov., sp. nov., an anaerobic methanol-utilizing bacterium isolated from a microbial fuel cell.</title>
        <authorList>
            <person name="Amano N."/>
            <person name="Yamamuro A."/>
            <person name="Miyahara M."/>
            <person name="Kouzuma A."/>
            <person name="Abe T."/>
            <person name="Watanabe K."/>
        </authorList>
    </citation>
    <scope>NUCLEOTIDE SEQUENCE [LARGE SCALE GENOMIC DNA]</scope>
    <source>
        <strain evidence="5 6">MMFC1</strain>
    </source>
</reference>
<dbReference type="PANTHER" id="PTHR13794:SF58">
    <property type="entry name" value="MITOCHONDRIAL ENOLASE SUPERFAMILY MEMBER 1"/>
    <property type="match status" value="1"/>
</dbReference>
<evidence type="ECO:0000313" key="6">
    <source>
        <dbReference type="Proteomes" id="UP000276437"/>
    </source>
</evidence>
<dbReference type="Gene3D" id="3.20.20.120">
    <property type="entry name" value="Enolase-like C-terminal domain"/>
    <property type="match status" value="1"/>
</dbReference>